<dbReference type="CDD" id="cd11494">
    <property type="entry name" value="SLC5sbd_NIS-like_u2"/>
    <property type="match status" value="1"/>
</dbReference>
<evidence type="ECO:0000256" key="10">
    <source>
        <dbReference type="ARBA" id="ARBA00023201"/>
    </source>
</evidence>
<keyword evidence="10" id="KW-0739">Sodium transport</keyword>
<keyword evidence="3" id="KW-0813">Transport</keyword>
<evidence type="ECO:0000256" key="7">
    <source>
        <dbReference type="ARBA" id="ARBA00023053"/>
    </source>
</evidence>
<feature type="transmembrane region" description="Helical" evidence="12">
    <location>
        <begin position="117"/>
        <end position="142"/>
    </location>
</feature>
<evidence type="ECO:0000256" key="4">
    <source>
        <dbReference type="ARBA" id="ARBA00022475"/>
    </source>
</evidence>
<keyword evidence="8" id="KW-0406">Ion transport</keyword>
<keyword evidence="6 12" id="KW-1133">Transmembrane helix</keyword>
<evidence type="ECO:0000256" key="9">
    <source>
        <dbReference type="ARBA" id="ARBA00023136"/>
    </source>
</evidence>
<accession>A0A2S7T1T2</accession>
<evidence type="ECO:0000256" key="8">
    <source>
        <dbReference type="ARBA" id="ARBA00023065"/>
    </source>
</evidence>
<feature type="transmembrane region" description="Helical" evidence="12">
    <location>
        <begin position="231"/>
        <end position="250"/>
    </location>
</feature>
<dbReference type="InterPro" id="IPR001734">
    <property type="entry name" value="Na/solute_symporter"/>
</dbReference>
<dbReference type="PANTHER" id="PTHR42985">
    <property type="entry name" value="SODIUM-COUPLED MONOCARBOXYLATE TRANSPORTER"/>
    <property type="match status" value="1"/>
</dbReference>
<dbReference type="InterPro" id="IPR038377">
    <property type="entry name" value="Na/Glc_symporter_sf"/>
</dbReference>
<feature type="transmembrane region" description="Helical" evidence="12">
    <location>
        <begin position="6"/>
        <end position="22"/>
    </location>
</feature>
<comment type="similarity">
    <text evidence="2 11">Belongs to the sodium:solute symporter (SSF) (TC 2.A.21) family.</text>
</comment>
<evidence type="ECO:0000256" key="3">
    <source>
        <dbReference type="ARBA" id="ARBA00022448"/>
    </source>
</evidence>
<feature type="transmembrane region" description="Helical" evidence="12">
    <location>
        <begin position="404"/>
        <end position="430"/>
    </location>
</feature>
<keyword evidence="9 12" id="KW-0472">Membrane</keyword>
<keyword evidence="4" id="KW-1003">Cell membrane</keyword>
<feature type="transmembrane region" description="Helical" evidence="12">
    <location>
        <begin position="509"/>
        <end position="527"/>
    </location>
</feature>
<evidence type="ECO:0000256" key="5">
    <source>
        <dbReference type="ARBA" id="ARBA00022692"/>
    </source>
</evidence>
<feature type="transmembrane region" description="Helical" evidence="12">
    <location>
        <begin position="148"/>
        <end position="167"/>
    </location>
</feature>
<evidence type="ECO:0000256" key="6">
    <source>
        <dbReference type="ARBA" id="ARBA00022989"/>
    </source>
</evidence>
<feature type="transmembrane region" description="Helical" evidence="12">
    <location>
        <begin position="74"/>
        <end position="96"/>
    </location>
</feature>
<feature type="transmembrane region" description="Helical" evidence="12">
    <location>
        <begin position="42"/>
        <end position="62"/>
    </location>
</feature>
<evidence type="ECO:0000313" key="13">
    <source>
        <dbReference type="EMBL" id="PQJ12821.1"/>
    </source>
</evidence>
<dbReference type="AlphaFoldDB" id="A0A2S7T1T2"/>
<keyword evidence="7" id="KW-0915">Sodium</keyword>
<dbReference type="OrthoDB" id="9803597at2"/>
<protein>
    <submittedName>
        <fullName evidence="13">Sodium:solute symporter</fullName>
    </submittedName>
</protein>
<dbReference type="InterPro" id="IPR051163">
    <property type="entry name" value="Sodium:Solute_Symporter_SSF"/>
</dbReference>
<sequence length="567" mass="62863">MSITDWIVLFLTLISMIAYGLYKGRRQSSAHSYLLADKQMPWYIVLLGIMATQASAITFLSAPGQAYTDGMRFVQYYFGLPIAMVVISVTFIPIFRKQNVYTAYEYLEQRFDKKTRLLTSFLFLLSRGLSTGISIYAPAIILSSILGMNIYLANIVTGGLLLIYTYAGGAKAVAHTQKLQFLIILSAMGIAGYLVVHRLPRGIDMSDALYIAGKSGKLNVITTDFSWKDKYNIWSGIIGGFFLALSYFGTDQSQVGRYISAKDNTEGKLGLLLNGLVKIPMQFLILLIGALVFAFYSFFPAPLYFNPGAYEKFNQQEHVTASALQSRYDRLHSRQEQQSLAIINERKAIGKASGNTVLEYKNTQQQIRSLRDTVAQKIASGNYSPDKNDTNYIFLYFVKHSLPVGIIGLLFAVIILASWGSISAALNSLAASSLMDIHIRGRCDITEKQELHYGRMHTLAWGLFCIGVAMFAARLGSLIEAVNVLGSLFYGTILGIFLVAFYMKKVKGTFVFAAALITEAIVITVYICDIVSFLWLNVIGALLVVMICALHYTDILKEKGPPSVVNE</sequence>
<proteinExistence type="inferred from homology"/>
<dbReference type="GO" id="GO:0015293">
    <property type="term" value="F:symporter activity"/>
    <property type="evidence" value="ECO:0007669"/>
    <property type="project" value="TreeGrafter"/>
</dbReference>
<organism evidence="13 14">
    <name type="scientific">Flavipsychrobacter stenotrophus</name>
    <dbReference type="NCBI Taxonomy" id="2077091"/>
    <lineage>
        <taxon>Bacteria</taxon>
        <taxon>Pseudomonadati</taxon>
        <taxon>Bacteroidota</taxon>
        <taxon>Chitinophagia</taxon>
        <taxon>Chitinophagales</taxon>
        <taxon>Chitinophagaceae</taxon>
        <taxon>Flavipsychrobacter</taxon>
    </lineage>
</organism>
<keyword evidence="14" id="KW-1185">Reference proteome</keyword>
<dbReference type="PROSITE" id="PS50283">
    <property type="entry name" value="NA_SOLUT_SYMP_3"/>
    <property type="match status" value="1"/>
</dbReference>
<dbReference type="Proteomes" id="UP000239872">
    <property type="component" value="Unassembled WGS sequence"/>
</dbReference>
<name>A0A2S7T1T2_9BACT</name>
<gene>
    <name evidence="13" type="ORF">CJD36_003500</name>
</gene>
<evidence type="ECO:0000256" key="12">
    <source>
        <dbReference type="SAM" id="Phobius"/>
    </source>
</evidence>
<dbReference type="GO" id="GO:0006814">
    <property type="term" value="P:sodium ion transport"/>
    <property type="evidence" value="ECO:0007669"/>
    <property type="project" value="UniProtKB-KW"/>
</dbReference>
<evidence type="ECO:0000256" key="1">
    <source>
        <dbReference type="ARBA" id="ARBA00004651"/>
    </source>
</evidence>
<evidence type="ECO:0000256" key="2">
    <source>
        <dbReference type="ARBA" id="ARBA00006434"/>
    </source>
</evidence>
<dbReference type="EMBL" id="PPSL01000001">
    <property type="protein sequence ID" value="PQJ12821.1"/>
    <property type="molecule type" value="Genomic_DNA"/>
</dbReference>
<dbReference type="PANTHER" id="PTHR42985:SF40">
    <property type="entry name" value="LD47995P-RELATED"/>
    <property type="match status" value="1"/>
</dbReference>
<keyword evidence="5 12" id="KW-0812">Transmembrane</keyword>
<reference evidence="13 14" key="1">
    <citation type="submission" date="2018-01" db="EMBL/GenBank/DDBJ databases">
        <title>A novel member of the phylum Bacteroidetes isolated from glacier ice.</title>
        <authorList>
            <person name="Liu Q."/>
            <person name="Xin Y.-H."/>
        </authorList>
    </citation>
    <scope>NUCLEOTIDE SEQUENCE [LARGE SCALE GENOMIC DNA]</scope>
    <source>
        <strain evidence="13 14">RB1R16</strain>
    </source>
</reference>
<evidence type="ECO:0000256" key="11">
    <source>
        <dbReference type="RuleBase" id="RU362091"/>
    </source>
</evidence>
<dbReference type="GO" id="GO:0005886">
    <property type="term" value="C:plasma membrane"/>
    <property type="evidence" value="ECO:0007669"/>
    <property type="project" value="UniProtKB-SubCell"/>
</dbReference>
<feature type="transmembrane region" description="Helical" evidence="12">
    <location>
        <begin position="458"/>
        <end position="475"/>
    </location>
</feature>
<dbReference type="PRINTS" id="PR00173">
    <property type="entry name" value="EDTRNSPORT"/>
</dbReference>
<feature type="transmembrane region" description="Helical" evidence="12">
    <location>
        <begin position="481"/>
        <end position="502"/>
    </location>
</feature>
<evidence type="ECO:0000313" key="14">
    <source>
        <dbReference type="Proteomes" id="UP000239872"/>
    </source>
</evidence>
<feature type="transmembrane region" description="Helical" evidence="12">
    <location>
        <begin position="533"/>
        <end position="552"/>
    </location>
</feature>
<feature type="transmembrane region" description="Helical" evidence="12">
    <location>
        <begin position="179"/>
        <end position="196"/>
    </location>
</feature>
<feature type="transmembrane region" description="Helical" evidence="12">
    <location>
        <begin position="271"/>
        <end position="299"/>
    </location>
</feature>
<dbReference type="Gene3D" id="1.20.1730.10">
    <property type="entry name" value="Sodium/glucose cotransporter"/>
    <property type="match status" value="1"/>
</dbReference>
<comment type="caution">
    <text evidence="13">The sequence shown here is derived from an EMBL/GenBank/DDBJ whole genome shotgun (WGS) entry which is preliminary data.</text>
</comment>
<dbReference type="Pfam" id="PF00474">
    <property type="entry name" value="SSF"/>
    <property type="match status" value="2"/>
</dbReference>
<comment type="subcellular location">
    <subcellularLocation>
        <location evidence="1">Cell membrane</location>
        <topology evidence="1">Multi-pass membrane protein</topology>
    </subcellularLocation>
</comment>